<dbReference type="Pfam" id="PF13966">
    <property type="entry name" value="zf-RVT"/>
    <property type="match status" value="1"/>
</dbReference>
<reference evidence="2" key="1">
    <citation type="submission" date="2021-01" db="EMBL/GenBank/DDBJ databases">
        <authorList>
            <consortium name="Genoscope - CEA"/>
            <person name="William W."/>
        </authorList>
    </citation>
    <scope>NUCLEOTIDE SEQUENCE</scope>
</reference>
<name>A0A816I645_BRANA</name>
<dbReference type="InterPro" id="IPR026960">
    <property type="entry name" value="RVT-Znf"/>
</dbReference>
<dbReference type="Proteomes" id="UP001295469">
    <property type="component" value="Chromosome C03"/>
</dbReference>
<accession>A0A816I645</accession>
<proteinExistence type="predicted"/>
<dbReference type="AlphaFoldDB" id="A0A816I645"/>
<feature type="domain" description="Reverse transcriptase zinc-binding" evidence="1">
    <location>
        <begin position="2"/>
        <end position="55"/>
    </location>
</feature>
<organism evidence="2">
    <name type="scientific">Brassica napus</name>
    <name type="common">Rape</name>
    <dbReference type="NCBI Taxonomy" id="3708"/>
    <lineage>
        <taxon>Eukaryota</taxon>
        <taxon>Viridiplantae</taxon>
        <taxon>Streptophyta</taxon>
        <taxon>Embryophyta</taxon>
        <taxon>Tracheophyta</taxon>
        <taxon>Spermatophyta</taxon>
        <taxon>Magnoliopsida</taxon>
        <taxon>eudicotyledons</taxon>
        <taxon>Gunneridae</taxon>
        <taxon>Pentapetalae</taxon>
        <taxon>rosids</taxon>
        <taxon>malvids</taxon>
        <taxon>Brassicales</taxon>
        <taxon>Brassicaceae</taxon>
        <taxon>Brassiceae</taxon>
        <taxon>Brassica</taxon>
    </lineage>
</organism>
<evidence type="ECO:0000259" key="1">
    <source>
        <dbReference type="Pfam" id="PF13966"/>
    </source>
</evidence>
<evidence type="ECO:0000313" key="2">
    <source>
        <dbReference type="EMBL" id="CAF1698374.1"/>
    </source>
</evidence>
<gene>
    <name evidence="2" type="ORF">DARMORV10_C03P13490.1</name>
</gene>
<dbReference type="EMBL" id="HG994367">
    <property type="protein sequence ID" value="CAF1698374.1"/>
    <property type="molecule type" value="Genomic_DNA"/>
</dbReference>
<sequence>MVYANLRVQGPAVTWCNIVWNKGGIPRHSFLTWLFVLNRCPTRDRIIGWGLQTSSSNVPTLGTSGV</sequence>
<protein>
    <submittedName>
        <fullName evidence="2">(rape) hypothetical protein</fullName>
    </submittedName>
</protein>